<reference evidence="1 2" key="1">
    <citation type="journal article" date="2024" name="Plant Biotechnol. J.">
        <title>Genome and CRISPR/Cas9 system of a widespread forest tree (Populus alba) in the world.</title>
        <authorList>
            <person name="Liu Y.J."/>
            <person name="Jiang P.F."/>
            <person name="Han X.M."/>
            <person name="Li X.Y."/>
            <person name="Wang H.M."/>
            <person name="Wang Y.J."/>
            <person name="Wang X.X."/>
            <person name="Zeng Q.Y."/>
        </authorList>
    </citation>
    <scope>NUCLEOTIDE SEQUENCE [LARGE SCALE GENOMIC DNA]</scope>
    <source>
        <strain evidence="2">cv. PAL-ZL1</strain>
    </source>
</reference>
<gene>
    <name evidence="1" type="ORF">D5086_033905</name>
</gene>
<accession>A0ACC4AI71</accession>
<sequence length="206" mass="23684">MRSALLVRQSFLDLRDNFRRIVDPPLLSYDGKGSKVGKQIVLDGPVNCGESITPAMLVHWAREEVPENSTLYDLVQIGIKHTHAAVGVVVRLRKQLPFVKDIPVLFAIDQYSNWFTFSKYEEPVTLRSCRPVHCLRTCSVVKLRKDLPHVPLDARVNLPRYILDESDAVCHYRHRTSQMLPPRYFSNGFLTMVKMKGFLVLDIMFT</sequence>
<evidence type="ECO:0000313" key="1">
    <source>
        <dbReference type="EMBL" id="KAL3565859.1"/>
    </source>
</evidence>
<dbReference type="EMBL" id="RCHU02000019">
    <property type="protein sequence ID" value="KAL3565859.1"/>
    <property type="molecule type" value="Genomic_DNA"/>
</dbReference>
<comment type="caution">
    <text evidence="1">The sequence shown here is derived from an EMBL/GenBank/DDBJ whole genome shotgun (WGS) entry which is preliminary data.</text>
</comment>
<protein>
    <submittedName>
        <fullName evidence="1">Uncharacterized protein</fullName>
    </submittedName>
</protein>
<proteinExistence type="predicted"/>
<dbReference type="Proteomes" id="UP000309997">
    <property type="component" value="Unassembled WGS sequence"/>
</dbReference>
<name>A0ACC4AI71_POPAL</name>
<organism evidence="1 2">
    <name type="scientific">Populus alba</name>
    <name type="common">White poplar</name>
    <dbReference type="NCBI Taxonomy" id="43335"/>
    <lineage>
        <taxon>Eukaryota</taxon>
        <taxon>Viridiplantae</taxon>
        <taxon>Streptophyta</taxon>
        <taxon>Embryophyta</taxon>
        <taxon>Tracheophyta</taxon>
        <taxon>Spermatophyta</taxon>
        <taxon>Magnoliopsida</taxon>
        <taxon>eudicotyledons</taxon>
        <taxon>Gunneridae</taxon>
        <taxon>Pentapetalae</taxon>
        <taxon>rosids</taxon>
        <taxon>fabids</taxon>
        <taxon>Malpighiales</taxon>
        <taxon>Salicaceae</taxon>
        <taxon>Saliceae</taxon>
        <taxon>Populus</taxon>
    </lineage>
</organism>
<evidence type="ECO:0000313" key="2">
    <source>
        <dbReference type="Proteomes" id="UP000309997"/>
    </source>
</evidence>
<keyword evidence="2" id="KW-1185">Reference proteome</keyword>